<reference evidence="5 6" key="1">
    <citation type="submission" date="2014-04" db="EMBL/GenBank/DDBJ databases">
        <title>Evolutionary Origins and Diversification of the Mycorrhizal Mutualists.</title>
        <authorList>
            <consortium name="DOE Joint Genome Institute"/>
            <consortium name="Mycorrhizal Genomics Consortium"/>
            <person name="Kohler A."/>
            <person name="Kuo A."/>
            <person name="Nagy L.G."/>
            <person name="Floudas D."/>
            <person name="Copeland A."/>
            <person name="Barry K.W."/>
            <person name="Cichocki N."/>
            <person name="Veneault-Fourrey C."/>
            <person name="LaButti K."/>
            <person name="Lindquist E.A."/>
            <person name="Lipzen A."/>
            <person name="Lundell T."/>
            <person name="Morin E."/>
            <person name="Murat C."/>
            <person name="Riley R."/>
            <person name="Ohm R."/>
            <person name="Sun H."/>
            <person name="Tunlid A."/>
            <person name="Henrissat B."/>
            <person name="Grigoriev I.V."/>
            <person name="Hibbett D.S."/>
            <person name="Martin F."/>
        </authorList>
    </citation>
    <scope>NUCLEOTIDE SEQUENCE [LARGE SCALE GENOMIC DNA]</scope>
    <source>
        <strain evidence="5 6">MD-312</strain>
    </source>
</reference>
<dbReference type="GO" id="GO:0031932">
    <property type="term" value="C:TORC2 complex"/>
    <property type="evidence" value="ECO:0007669"/>
    <property type="project" value="InterPro"/>
</dbReference>
<dbReference type="GO" id="GO:0005886">
    <property type="term" value="C:plasma membrane"/>
    <property type="evidence" value="ECO:0007669"/>
    <property type="project" value="TreeGrafter"/>
</dbReference>
<keyword evidence="6" id="KW-1185">Reference proteome</keyword>
<dbReference type="Pfam" id="PF16979">
    <property type="entry name" value="SIN1_PH"/>
    <property type="match status" value="1"/>
</dbReference>
<feature type="compositionally biased region" description="Basic and acidic residues" evidence="2">
    <location>
        <begin position="344"/>
        <end position="354"/>
    </location>
</feature>
<sequence length="852" mass="92406">MSLVSDPGYLVHSLRLSYLRNVDDPYGGRIISLSPSYTSNPYILAASLADVHRWPELEYPSSPPISDDEDETSERASGPSGLGGATGLKHHQTIMGSRSGALGMRVTGRRASTSKRASQIANRLSSHSEEAAATPQAGPSRANPGGPGDSDARTRPPEIDVTAASASRSLKKEDLPPPEPPAKEIQFIPKFKGAAEMEARRKLRMLARRGQATSAPKPPSVVSKILNPEMSSSEEDDGILEDDNDDDDDDGFDLDERGDDIMDEGDEFDPDFAATRTPGIGSDDASDIASILSGTASAVSISNPSAFGSFSYVGQHMRARSRLSPVSEGRGLDESHDGQSTSGHPEDTDAHFEMVKPPPPADQRTALGPSRQETRRRGASISIPIIDAPAADMTFTRRTLAPARPQASALTAMLASTGGSANPFSELYGAISGRGESAAMDVKVFFPHARQPRGEVMILNVRKDATVEEVIGFALWTYWEEGWLPKLNDGVGEDDPKLSGIGWIMRIAEDDGEVDEDFPPPDRTGKISKFNFDAFAILAATPVQIQQNEQLESKIQRRPSRIIAAPKKVDTLPATGLVPPSVPAPGTSALFGTTPILSSSLGPSSSHGPPIFLRIRVADTADAVHISTTIPVSAGMYMQEALELVCRKRKLANPNDYALILNELNILIYLDRTVASLEGKRELTLVKRSMLPQLGIEPETRAARTTDPNASIFKRISDVPEMQSNAATDYTTAYKRYTIYRKMTMLARQERTLAIDGVYVHIMPSANKAKAVFDSGKTLSFHIKSILVCQQSQKTSTLFKVVVQRDSRNKRYDFEADTPKLAAEIVQAIKSLKVTLDRSSTVHRSRRSRHVG</sequence>
<name>A0A0C9W4Q2_9AGAM</name>
<dbReference type="InterPro" id="IPR011993">
    <property type="entry name" value="PH-like_dom_sf"/>
</dbReference>
<feature type="region of interest" description="Disordered" evidence="2">
    <location>
        <begin position="59"/>
        <end position="190"/>
    </location>
</feature>
<comment type="similarity">
    <text evidence="1">Belongs to the SIN1 family.</text>
</comment>
<dbReference type="InterPro" id="IPR008828">
    <property type="entry name" value="Sin1/Avo1"/>
</dbReference>
<evidence type="ECO:0000313" key="5">
    <source>
        <dbReference type="EMBL" id="KIJ61493.1"/>
    </source>
</evidence>
<accession>A0A0C9W4Q2</accession>
<dbReference type="PANTHER" id="PTHR13335:SF1">
    <property type="entry name" value="TARGET OF RAPAMYCIN COMPLEX 2 SUBUNIT MAPKAP1"/>
    <property type="match status" value="1"/>
</dbReference>
<dbReference type="OrthoDB" id="241990at2759"/>
<feature type="region of interest" description="Disordered" evidence="2">
    <location>
        <begin position="321"/>
        <end position="377"/>
    </location>
</feature>
<evidence type="ECO:0000259" key="4">
    <source>
        <dbReference type="Pfam" id="PF16979"/>
    </source>
</evidence>
<evidence type="ECO:0000256" key="2">
    <source>
        <dbReference type="SAM" id="MobiDB-lite"/>
    </source>
</evidence>
<dbReference type="HOGENOM" id="CLU_007847_0_0_1"/>
<gene>
    <name evidence="5" type="ORF">HYDPIDRAFT_116002</name>
</gene>
<dbReference type="PANTHER" id="PTHR13335">
    <property type="entry name" value="TARGET OF RAPAMYCIN COMPLEX 2 SUBUNIT MAPKAP1"/>
    <property type="match status" value="1"/>
</dbReference>
<evidence type="ECO:0008006" key="7">
    <source>
        <dbReference type="Google" id="ProtNLM"/>
    </source>
</evidence>
<feature type="compositionally biased region" description="Acidic residues" evidence="2">
    <location>
        <begin position="232"/>
        <end position="270"/>
    </location>
</feature>
<dbReference type="GO" id="GO:0038203">
    <property type="term" value="P:TORC2 signaling"/>
    <property type="evidence" value="ECO:0007669"/>
    <property type="project" value="TreeGrafter"/>
</dbReference>
<dbReference type="AlphaFoldDB" id="A0A0C9W4Q2"/>
<protein>
    <recommendedName>
        <fullName evidence="7">Stress-activated map kinase-interacting protein 1</fullName>
    </recommendedName>
</protein>
<feature type="region of interest" description="Disordered" evidence="2">
    <location>
        <begin position="202"/>
        <end position="287"/>
    </location>
</feature>
<dbReference type="Gene3D" id="2.30.29.30">
    <property type="entry name" value="Pleckstrin-homology domain (PH domain)/Phosphotyrosine-binding domain (PTB)"/>
    <property type="match status" value="1"/>
</dbReference>
<dbReference type="InterPro" id="IPR031313">
    <property type="entry name" value="Sin1_PH_dom"/>
</dbReference>
<dbReference type="Proteomes" id="UP000053820">
    <property type="component" value="Unassembled WGS sequence"/>
</dbReference>
<dbReference type="GO" id="GO:0005737">
    <property type="term" value="C:cytoplasm"/>
    <property type="evidence" value="ECO:0007669"/>
    <property type="project" value="TreeGrafter"/>
</dbReference>
<feature type="domain" description="SIN1-type PH" evidence="4">
    <location>
        <begin position="733"/>
        <end position="832"/>
    </location>
</feature>
<proteinExistence type="inferred from homology"/>
<organism evidence="5 6">
    <name type="scientific">Hydnomerulius pinastri MD-312</name>
    <dbReference type="NCBI Taxonomy" id="994086"/>
    <lineage>
        <taxon>Eukaryota</taxon>
        <taxon>Fungi</taxon>
        <taxon>Dikarya</taxon>
        <taxon>Basidiomycota</taxon>
        <taxon>Agaricomycotina</taxon>
        <taxon>Agaricomycetes</taxon>
        <taxon>Agaricomycetidae</taxon>
        <taxon>Boletales</taxon>
        <taxon>Boletales incertae sedis</taxon>
        <taxon>Leucogyrophana</taxon>
    </lineage>
</organism>
<evidence type="ECO:0000259" key="3">
    <source>
        <dbReference type="Pfam" id="PF16978"/>
    </source>
</evidence>
<dbReference type="EMBL" id="KN839862">
    <property type="protein sequence ID" value="KIJ61493.1"/>
    <property type="molecule type" value="Genomic_DNA"/>
</dbReference>
<dbReference type="GO" id="GO:0005546">
    <property type="term" value="F:phosphatidylinositol-4,5-bisphosphate binding"/>
    <property type="evidence" value="ECO:0007669"/>
    <property type="project" value="TreeGrafter"/>
</dbReference>
<dbReference type="Pfam" id="PF16978">
    <property type="entry name" value="CRIM"/>
    <property type="match status" value="1"/>
</dbReference>
<feature type="domain" description="CRIM" evidence="3">
    <location>
        <begin position="408"/>
        <end position="549"/>
    </location>
</feature>
<dbReference type="InterPro" id="IPR031567">
    <property type="entry name" value="CRIM_dom"/>
</dbReference>
<evidence type="ECO:0000256" key="1">
    <source>
        <dbReference type="ARBA" id="ARBA00009407"/>
    </source>
</evidence>
<feature type="compositionally biased region" description="Polar residues" evidence="2">
    <location>
        <begin position="110"/>
        <end position="125"/>
    </location>
</feature>
<evidence type="ECO:0000313" key="6">
    <source>
        <dbReference type="Proteomes" id="UP000053820"/>
    </source>
</evidence>